<dbReference type="Pfam" id="PF00440">
    <property type="entry name" value="TetR_N"/>
    <property type="match status" value="1"/>
</dbReference>
<reference evidence="4 5" key="1">
    <citation type="journal article" date="2014" name="J. Biotechnol.">
        <title>Complete genome sequence of the actinobacterium Amycolatopsis japonica MG417-CF17(T) (=DSM 44213T) producing (S,S)-N,N'-ethylenediaminedisuccinic acid.</title>
        <authorList>
            <person name="Stegmann E."/>
            <person name="Albersmeier A."/>
            <person name="Spohn M."/>
            <person name="Gert H."/>
            <person name="Weber T."/>
            <person name="Wohlleben W."/>
            <person name="Kalinowski J."/>
            <person name="Ruckert C."/>
        </authorList>
    </citation>
    <scope>NUCLEOTIDE SEQUENCE [LARGE SCALE GENOMIC DNA]</scope>
    <source>
        <strain evidence="5">MG417-CF17 (DSM 44213)</strain>
    </source>
</reference>
<dbReference type="Gene3D" id="1.10.357.10">
    <property type="entry name" value="Tetracycline Repressor, domain 2"/>
    <property type="match status" value="1"/>
</dbReference>
<sequence length="234" mass="26000">MAERPDRTAGRADRILDAAGVLLSRLGYRKVTIEDIASQAGIGKGTIYLHWPTKETLFHALLLRESLLAAENLLEGLEEDPAEVVPHRFQRAAFLYTQRNPLLCALITGNTELLGRLKKHPLQDQDTVVTERYLKTMTDRGLLRDDIPNLLFSLRASALGFYLMDSFTGDGADLTIEEKADALAHIIRTAFEPPEPPSTANLAATAAEVIQAFQDLISSYRAWIYRKDGPEEPA</sequence>
<dbReference type="PANTHER" id="PTHR30055">
    <property type="entry name" value="HTH-TYPE TRANSCRIPTIONAL REGULATOR RUTR"/>
    <property type="match status" value="1"/>
</dbReference>
<dbReference type="InterPro" id="IPR050109">
    <property type="entry name" value="HTH-type_TetR-like_transc_reg"/>
</dbReference>
<accession>A0A075UIA8</accession>
<dbReference type="SUPFAM" id="SSF46689">
    <property type="entry name" value="Homeodomain-like"/>
    <property type="match status" value="1"/>
</dbReference>
<evidence type="ECO:0000313" key="4">
    <source>
        <dbReference type="EMBL" id="AIG73792.1"/>
    </source>
</evidence>
<feature type="domain" description="HTH tetR-type" evidence="3">
    <location>
        <begin position="9"/>
        <end position="69"/>
    </location>
</feature>
<dbReference type="RefSeq" id="WP_038508313.1">
    <property type="nucleotide sequence ID" value="NZ_CP008953.1"/>
</dbReference>
<feature type="DNA-binding region" description="H-T-H motif" evidence="2">
    <location>
        <begin position="32"/>
        <end position="51"/>
    </location>
</feature>
<organism evidence="4 5">
    <name type="scientific">Amycolatopsis japonica</name>
    <dbReference type="NCBI Taxonomy" id="208439"/>
    <lineage>
        <taxon>Bacteria</taxon>
        <taxon>Bacillati</taxon>
        <taxon>Actinomycetota</taxon>
        <taxon>Actinomycetes</taxon>
        <taxon>Pseudonocardiales</taxon>
        <taxon>Pseudonocardiaceae</taxon>
        <taxon>Amycolatopsis</taxon>
        <taxon>Amycolatopsis japonica group</taxon>
    </lineage>
</organism>
<dbReference type="InterPro" id="IPR023772">
    <property type="entry name" value="DNA-bd_HTH_TetR-type_CS"/>
</dbReference>
<keyword evidence="1 2" id="KW-0238">DNA-binding</keyword>
<dbReference type="InterPro" id="IPR009057">
    <property type="entry name" value="Homeodomain-like_sf"/>
</dbReference>
<dbReference type="InterPro" id="IPR001647">
    <property type="entry name" value="HTH_TetR"/>
</dbReference>
<dbReference type="GO" id="GO:0003700">
    <property type="term" value="F:DNA-binding transcription factor activity"/>
    <property type="evidence" value="ECO:0007669"/>
    <property type="project" value="TreeGrafter"/>
</dbReference>
<dbReference type="KEGG" id="aja:AJAP_04350"/>
<dbReference type="PRINTS" id="PR00455">
    <property type="entry name" value="HTHTETR"/>
</dbReference>
<gene>
    <name evidence="4" type="ORF">AJAP_04350</name>
</gene>
<keyword evidence="5" id="KW-1185">Reference proteome</keyword>
<dbReference type="PANTHER" id="PTHR30055:SF226">
    <property type="entry name" value="HTH-TYPE TRANSCRIPTIONAL REGULATOR PKSA"/>
    <property type="match status" value="1"/>
</dbReference>
<dbReference type="Proteomes" id="UP000028492">
    <property type="component" value="Chromosome"/>
</dbReference>
<dbReference type="AlphaFoldDB" id="A0A075UIA8"/>
<dbReference type="STRING" id="208439.AJAP_04350"/>
<dbReference type="HOGENOM" id="CLU_069356_3_0_11"/>
<dbReference type="EMBL" id="CP008953">
    <property type="protein sequence ID" value="AIG73792.1"/>
    <property type="molecule type" value="Genomic_DNA"/>
</dbReference>
<dbReference type="PROSITE" id="PS01081">
    <property type="entry name" value="HTH_TETR_1"/>
    <property type="match status" value="1"/>
</dbReference>
<evidence type="ECO:0000313" key="5">
    <source>
        <dbReference type="Proteomes" id="UP000028492"/>
    </source>
</evidence>
<protein>
    <submittedName>
        <fullName evidence="4">TetR family transcriptional regulator</fullName>
    </submittedName>
</protein>
<dbReference type="GO" id="GO:0000976">
    <property type="term" value="F:transcription cis-regulatory region binding"/>
    <property type="evidence" value="ECO:0007669"/>
    <property type="project" value="TreeGrafter"/>
</dbReference>
<evidence type="ECO:0000256" key="2">
    <source>
        <dbReference type="PROSITE-ProRule" id="PRU00335"/>
    </source>
</evidence>
<dbReference type="eggNOG" id="COG1309">
    <property type="taxonomic scope" value="Bacteria"/>
</dbReference>
<proteinExistence type="predicted"/>
<evidence type="ECO:0000256" key="1">
    <source>
        <dbReference type="ARBA" id="ARBA00023125"/>
    </source>
</evidence>
<evidence type="ECO:0000259" key="3">
    <source>
        <dbReference type="PROSITE" id="PS50977"/>
    </source>
</evidence>
<name>A0A075UIA8_9PSEU</name>
<dbReference type="PROSITE" id="PS50977">
    <property type="entry name" value="HTH_TETR_2"/>
    <property type="match status" value="1"/>
</dbReference>